<reference evidence="2" key="1">
    <citation type="journal article" date="2018" name="PLoS ONE">
        <title>Chinook salmon (Oncorhynchus tshawytscha) genome and transcriptome.</title>
        <authorList>
            <person name="Christensen K.A."/>
            <person name="Leong J.S."/>
            <person name="Sakhrani D."/>
            <person name="Biagi C.A."/>
            <person name="Minkley D.R."/>
            <person name="Withler R.E."/>
            <person name="Rondeau E.B."/>
            <person name="Koop B.F."/>
            <person name="Devlin R.H."/>
        </authorList>
    </citation>
    <scope>NUCLEOTIDE SEQUENCE [LARGE SCALE GENOMIC DNA]</scope>
</reference>
<proteinExistence type="predicted"/>
<dbReference type="Proteomes" id="UP000694402">
    <property type="component" value="Unassembled WGS sequence"/>
</dbReference>
<accession>A0AAZ3SN79</accession>
<dbReference type="Ensembl" id="ENSOTST00005154688.1">
    <property type="protein sequence ID" value="ENSOTSP00005107723.1"/>
    <property type="gene ID" value="ENSOTSG00005049238.1"/>
</dbReference>
<evidence type="ECO:0000313" key="2">
    <source>
        <dbReference type="Proteomes" id="UP000694402"/>
    </source>
</evidence>
<dbReference type="AlphaFoldDB" id="A0AAZ3SN79"/>
<sequence>MIWEGKQCMSEQKPSHEVKGIFRRAPRNRIVSRQRSGEGNQNISAALKVTNSTLEIILKWKKFRTTKTLPRTVRLAKLSNRGRRALVREMTKNPMVTRTEL</sequence>
<evidence type="ECO:0000313" key="1">
    <source>
        <dbReference type="Ensembl" id="ENSOTSP00005154453.1"/>
    </source>
</evidence>
<organism evidence="1 2">
    <name type="scientific">Oncorhynchus tshawytscha</name>
    <name type="common">Chinook salmon</name>
    <name type="synonym">Salmo tshawytscha</name>
    <dbReference type="NCBI Taxonomy" id="74940"/>
    <lineage>
        <taxon>Eukaryota</taxon>
        <taxon>Metazoa</taxon>
        <taxon>Chordata</taxon>
        <taxon>Craniata</taxon>
        <taxon>Vertebrata</taxon>
        <taxon>Euteleostomi</taxon>
        <taxon>Actinopterygii</taxon>
        <taxon>Neopterygii</taxon>
        <taxon>Teleostei</taxon>
        <taxon>Protacanthopterygii</taxon>
        <taxon>Salmoniformes</taxon>
        <taxon>Salmonidae</taxon>
        <taxon>Salmoninae</taxon>
        <taxon>Oncorhynchus</taxon>
    </lineage>
</organism>
<dbReference type="GeneTree" id="ENSGT01120000272205"/>
<dbReference type="InterPro" id="IPR036388">
    <property type="entry name" value="WH-like_DNA-bd_sf"/>
</dbReference>
<dbReference type="Gene3D" id="1.10.10.10">
    <property type="entry name" value="Winged helix-like DNA-binding domain superfamily/Winged helix DNA-binding domain"/>
    <property type="match status" value="1"/>
</dbReference>
<reference evidence="1" key="2">
    <citation type="submission" date="2025-05" db="UniProtKB">
        <authorList>
            <consortium name="Ensembl"/>
        </authorList>
    </citation>
    <scope>IDENTIFICATION</scope>
</reference>
<keyword evidence="2" id="KW-1185">Reference proteome</keyword>
<protein>
    <submittedName>
        <fullName evidence="1">Uncharacterized protein</fullName>
    </submittedName>
</protein>
<dbReference type="Ensembl" id="ENSOTST00005121074.1">
    <property type="protein sequence ID" value="ENSOTSP00005154453.1"/>
    <property type="gene ID" value="ENSOTSG00005049238.1"/>
</dbReference>
<name>A0AAZ3SN79_ONCTS</name>